<name>A0A1M5ZLC2_9VIBR</name>
<organism evidence="1 2">
    <name type="scientific">Vibrio aerogenes CECT 7868</name>
    <dbReference type="NCBI Taxonomy" id="1216006"/>
    <lineage>
        <taxon>Bacteria</taxon>
        <taxon>Pseudomonadati</taxon>
        <taxon>Pseudomonadota</taxon>
        <taxon>Gammaproteobacteria</taxon>
        <taxon>Vibrionales</taxon>
        <taxon>Vibrionaceae</taxon>
        <taxon>Vibrio</taxon>
    </lineage>
</organism>
<accession>A0A1M5ZLC2</accession>
<gene>
    <name evidence="1" type="ORF">VA7868_02885</name>
</gene>
<sequence length="47" mass="5643">MQYHHVTVVCFYSKNLRLRIESYHRTILNNQTICLSVICLLFEQSQV</sequence>
<keyword evidence="2" id="KW-1185">Reference proteome</keyword>
<dbReference type="AlphaFoldDB" id="A0A1M5ZLC2"/>
<proteinExistence type="predicted"/>
<evidence type="ECO:0000313" key="1">
    <source>
        <dbReference type="EMBL" id="SHI25020.1"/>
    </source>
</evidence>
<dbReference type="Proteomes" id="UP000184608">
    <property type="component" value="Unassembled WGS sequence"/>
</dbReference>
<dbReference type="STRING" id="1216006.VA7868_02885"/>
<evidence type="ECO:0000313" key="2">
    <source>
        <dbReference type="Proteomes" id="UP000184608"/>
    </source>
</evidence>
<dbReference type="EMBL" id="FQXZ01000032">
    <property type="protein sequence ID" value="SHI25020.1"/>
    <property type="molecule type" value="Genomic_DNA"/>
</dbReference>
<protein>
    <submittedName>
        <fullName evidence="1">Uncharacterized protein</fullName>
    </submittedName>
</protein>
<reference evidence="1 2" key="1">
    <citation type="submission" date="2016-11" db="EMBL/GenBank/DDBJ databases">
        <authorList>
            <person name="Jaros S."/>
            <person name="Januszkiewicz K."/>
            <person name="Wedrychowicz H."/>
        </authorList>
    </citation>
    <scope>NUCLEOTIDE SEQUENCE [LARGE SCALE GENOMIC DNA]</scope>
    <source>
        <strain evidence="1 2">CECT 7868</strain>
    </source>
</reference>